<dbReference type="EMBL" id="CSAJ01001360">
    <property type="protein sequence ID" value="COX90972.1"/>
    <property type="molecule type" value="Genomic_DNA"/>
</dbReference>
<organism evidence="2 3">
    <name type="scientific">Mycobacterium tuberculosis</name>
    <dbReference type="NCBI Taxonomy" id="1773"/>
    <lineage>
        <taxon>Bacteria</taxon>
        <taxon>Bacillati</taxon>
        <taxon>Actinomycetota</taxon>
        <taxon>Actinomycetes</taxon>
        <taxon>Mycobacteriales</taxon>
        <taxon>Mycobacteriaceae</taxon>
        <taxon>Mycobacterium</taxon>
        <taxon>Mycobacterium tuberculosis complex</taxon>
    </lineage>
</organism>
<evidence type="ECO:0000313" key="3">
    <source>
        <dbReference type="Proteomes" id="UP000044938"/>
    </source>
</evidence>
<evidence type="ECO:0000313" key="2">
    <source>
        <dbReference type="EMBL" id="COX90972.1"/>
    </source>
</evidence>
<evidence type="ECO:0000313" key="1">
    <source>
        <dbReference type="EMBL" id="CFE50736.1"/>
    </source>
</evidence>
<reference evidence="3 4" key="1">
    <citation type="submission" date="2015-03" db="EMBL/GenBank/DDBJ databases">
        <authorList>
            <consortium name="Pathogen Informatics"/>
        </authorList>
    </citation>
    <scope>NUCLEOTIDE SEQUENCE [LARGE SCALE GENOMIC DNA]</scope>
    <source>
        <strain evidence="1 4">G09901357</strain>
        <strain evidence="2 3">M09401471</strain>
    </source>
</reference>
<dbReference type="EMBL" id="CFOE01001410">
    <property type="protein sequence ID" value="CFE50736.1"/>
    <property type="molecule type" value="Genomic_DNA"/>
</dbReference>
<dbReference type="AlphaFoldDB" id="A0A655JTJ9"/>
<proteinExistence type="predicted"/>
<accession>A0A655JTJ9</accession>
<sequence>MPGSTDNTWSPATSGVATAADAALTDVTPGTMTALNRRVSRVCRCM</sequence>
<protein>
    <submittedName>
        <fullName evidence="2">Uncharacterized protein</fullName>
    </submittedName>
</protein>
<gene>
    <name evidence="1" type="ORF">ERS007681_04777</name>
    <name evidence="2" type="ORF">ERS007720_04997</name>
</gene>
<dbReference type="Proteomes" id="UP000044938">
    <property type="component" value="Unassembled WGS sequence"/>
</dbReference>
<name>A0A655JTJ9_MYCTX</name>
<evidence type="ECO:0000313" key="4">
    <source>
        <dbReference type="Proteomes" id="UP000048289"/>
    </source>
</evidence>
<dbReference type="Proteomes" id="UP000048289">
    <property type="component" value="Unassembled WGS sequence"/>
</dbReference>